<dbReference type="EMBL" id="PP179318">
    <property type="protein sequence ID" value="XAI70137.1"/>
    <property type="molecule type" value="Genomic_DNA"/>
</dbReference>
<protein>
    <submittedName>
        <fullName evidence="1">Uncharacterized protein</fullName>
    </submittedName>
</protein>
<proteinExistence type="predicted"/>
<sequence length="66" mass="7193">MTAVKSVSAKPLTGFEKKKTLEHFGCEFSKEGDPAEWVVRFEGQIIGKDRLQIEAVNAAIEALGGE</sequence>
<evidence type="ECO:0000313" key="1">
    <source>
        <dbReference type="EMBL" id="XAI70137.1"/>
    </source>
</evidence>
<gene>
    <name evidence="1" type="ORF">Nican01_00124</name>
</gene>
<name>A0AAU6W1K3_9CAUD</name>
<organism evidence="1">
    <name type="scientific">Pseudomonas phage Nican01</name>
    <dbReference type="NCBI Taxonomy" id="3138540"/>
    <lineage>
        <taxon>Viruses</taxon>
        <taxon>Duplodnaviria</taxon>
        <taxon>Heunggongvirae</taxon>
        <taxon>Uroviricota</taxon>
        <taxon>Caudoviricetes</taxon>
        <taxon>Nickievirus</taxon>
    </lineage>
</organism>
<accession>A0AAU6W1K3</accession>
<reference evidence="1" key="1">
    <citation type="journal article" date="2024" name="J. Gen. Virol.">
        <title>Novel phages of Pseudomonas syringae unveil numerous potential auxiliary metabolic genes.</title>
        <authorList>
            <person name="Feltin C."/>
            <person name="Garneau J.R."/>
            <person name="Morris C.E."/>
            <person name="Berard A."/>
            <person name="Torres-Barcelo C."/>
        </authorList>
    </citation>
    <scope>NUCLEOTIDE SEQUENCE</scope>
</reference>